<gene>
    <name evidence="1" type="ORF">LCGC14_1813510</name>
</gene>
<proteinExistence type="predicted"/>
<protein>
    <submittedName>
        <fullName evidence="1">Uncharacterized protein</fullName>
    </submittedName>
</protein>
<reference evidence="1" key="1">
    <citation type="journal article" date="2015" name="Nature">
        <title>Complex archaea that bridge the gap between prokaryotes and eukaryotes.</title>
        <authorList>
            <person name="Spang A."/>
            <person name="Saw J.H."/>
            <person name="Jorgensen S.L."/>
            <person name="Zaremba-Niedzwiedzka K."/>
            <person name="Martijn J."/>
            <person name="Lind A.E."/>
            <person name="van Eijk R."/>
            <person name="Schleper C."/>
            <person name="Guy L."/>
            <person name="Ettema T.J."/>
        </authorList>
    </citation>
    <scope>NUCLEOTIDE SEQUENCE</scope>
</reference>
<organism evidence="1">
    <name type="scientific">marine sediment metagenome</name>
    <dbReference type="NCBI Taxonomy" id="412755"/>
    <lineage>
        <taxon>unclassified sequences</taxon>
        <taxon>metagenomes</taxon>
        <taxon>ecological metagenomes</taxon>
    </lineage>
</organism>
<name>A0A0F9H941_9ZZZZ</name>
<dbReference type="AlphaFoldDB" id="A0A0F9H941"/>
<evidence type="ECO:0000313" key="1">
    <source>
        <dbReference type="EMBL" id="KKL99521.1"/>
    </source>
</evidence>
<dbReference type="EMBL" id="LAZR01017654">
    <property type="protein sequence ID" value="KKL99521.1"/>
    <property type="molecule type" value="Genomic_DNA"/>
</dbReference>
<comment type="caution">
    <text evidence="1">The sequence shown here is derived from an EMBL/GenBank/DDBJ whole genome shotgun (WGS) entry which is preliminary data.</text>
</comment>
<sequence length="68" mass="8049">MADCVPLNRREKELLGEIEQLREKNRKYVYELSLLESQLELSQDSLKESIKLTESKDRLICWIASRLP</sequence>
<accession>A0A0F9H941</accession>